<dbReference type="AlphaFoldDB" id="A0AAD5UFV2"/>
<comment type="caution">
    <text evidence="2">The sequence shown here is derived from an EMBL/GenBank/DDBJ whole genome shotgun (WGS) entry which is preliminary data.</text>
</comment>
<keyword evidence="1" id="KW-1133">Transmembrane helix</keyword>
<feature type="transmembrane region" description="Helical" evidence="1">
    <location>
        <begin position="195"/>
        <end position="223"/>
    </location>
</feature>
<accession>A0AAD5UFV2</accession>
<gene>
    <name evidence="2" type="ORF">HK103_005009</name>
</gene>
<dbReference type="EMBL" id="JADGKB010000043">
    <property type="protein sequence ID" value="KAJ3257025.1"/>
    <property type="molecule type" value="Genomic_DNA"/>
</dbReference>
<proteinExistence type="predicted"/>
<reference evidence="2" key="1">
    <citation type="submission" date="2020-05" db="EMBL/GenBank/DDBJ databases">
        <title>Phylogenomic resolution of chytrid fungi.</title>
        <authorList>
            <person name="Stajich J.E."/>
            <person name="Amses K."/>
            <person name="Simmons R."/>
            <person name="Seto K."/>
            <person name="Myers J."/>
            <person name="Bonds A."/>
            <person name="Quandt C.A."/>
            <person name="Barry K."/>
            <person name="Liu P."/>
            <person name="Grigoriev I."/>
            <person name="Longcore J.E."/>
            <person name="James T.Y."/>
        </authorList>
    </citation>
    <scope>NUCLEOTIDE SEQUENCE</scope>
    <source>
        <strain evidence="2">PLAUS21</strain>
    </source>
</reference>
<evidence type="ECO:0000256" key="1">
    <source>
        <dbReference type="SAM" id="Phobius"/>
    </source>
</evidence>
<sequence>MQKEFDDSDDCSEFTKTITEDTTPEQLTKIRMSDIQSHWYAYYVLLILVLIALTSFTIGTRLIYHSNNVQDVEFSGAKFDYSFGIFTFSYRMTDNGNNEANMAYSSNWTTLYYSEACATTRFYTFNNDGEIIDVPFFCSNMSLWRFVPPFMIVAITLGVFAFCLLIANGLMFRTFHLWYDPTTYKVINHLNLKQFFKYSIFACVMLHFAFQGCAIGLTSAVVFLHMIKIPSSVSFGWGAIMGAGSLLNDLFFLIMFGSLYENVFVWRSKK</sequence>
<evidence type="ECO:0000313" key="2">
    <source>
        <dbReference type="EMBL" id="KAJ3257025.1"/>
    </source>
</evidence>
<keyword evidence="1" id="KW-0472">Membrane</keyword>
<evidence type="ECO:0000313" key="3">
    <source>
        <dbReference type="Proteomes" id="UP001210925"/>
    </source>
</evidence>
<name>A0AAD5UFV2_9FUNG</name>
<protein>
    <submittedName>
        <fullName evidence="2">Uncharacterized protein</fullName>
    </submittedName>
</protein>
<dbReference type="Proteomes" id="UP001210925">
    <property type="component" value="Unassembled WGS sequence"/>
</dbReference>
<organism evidence="2 3">
    <name type="scientific">Boothiomyces macroporosus</name>
    <dbReference type="NCBI Taxonomy" id="261099"/>
    <lineage>
        <taxon>Eukaryota</taxon>
        <taxon>Fungi</taxon>
        <taxon>Fungi incertae sedis</taxon>
        <taxon>Chytridiomycota</taxon>
        <taxon>Chytridiomycota incertae sedis</taxon>
        <taxon>Chytridiomycetes</taxon>
        <taxon>Rhizophydiales</taxon>
        <taxon>Terramycetaceae</taxon>
        <taxon>Boothiomyces</taxon>
    </lineage>
</organism>
<feature type="transmembrane region" description="Helical" evidence="1">
    <location>
        <begin position="39"/>
        <end position="64"/>
    </location>
</feature>
<keyword evidence="3" id="KW-1185">Reference proteome</keyword>
<feature type="transmembrane region" description="Helical" evidence="1">
    <location>
        <begin position="235"/>
        <end position="260"/>
    </location>
</feature>
<keyword evidence="1" id="KW-0812">Transmembrane</keyword>
<feature type="transmembrane region" description="Helical" evidence="1">
    <location>
        <begin position="150"/>
        <end position="175"/>
    </location>
</feature>